<keyword evidence="1" id="KW-1133">Transmembrane helix</keyword>
<name>A0A1H0P185_9ACTN</name>
<dbReference type="OrthoDB" id="5179666at2"/>
<dbReference type="InterPro" id="IPR013767">
    <property type="entry name" value="PAS_fold"/>
</dbReference>
<gene>
    <name evidence="5" type="ORF">SAMN05660199_02929</name>
</gene>
<dbReference type="SMART" id="SM00267">
    <property type="entry name" value="GGDEF"/>
    <property type="match status" value="1"/>
</dbReference>
<dbReference type="InterPro" id="IPR035965">
    <property type="entry name" value="PAS-like_dom_sf"/>
</dbReference>
<feature type="transmembrane region" description="Helical" evidence="1">
    <location>
        <begin position="216"/>
        <end position="238"/>
    </location>
</feature>
<dbReference type="InterPro" id="IPR000014">
    <property type="entry name" value="PAS"/>
</dbReference>
<feature type="transmembrane region" description="Helical" evidence="1">
    <location>
        <begin position="127"/>
        <end position="148"/>
    </location>
</feature>
<keyword evidence="1" id="KW-0472">Membrane</keyword>
<dbReference type="CDD" id="cd01948">
    <property type="entry name" value="EAL"/>
    <property type="match status" value="1"/>
</dbReference>
<feature type="transmembrane region" description="Helical" evidence="1">
    <location>
        <begin position="285"/>
        <end position="302"/>
    </location>
</feature>
<evidence type="ECO:0000259" key="4">
    <source>
        <dbReference type="PROSITE" id="PS50887"/>
    </source>
</evidence>
<dbReference type="GO" id="GO:0006355">
    <property type="term" value="P:regulation of DNA-templated transcription"/>
    <property type="evidence" value="ECO:0007669"/>
    <property type="project" value="InterPro"/>
</dbReference>
<dbReference type="PROSITE" id="PS50883">
    <property type="entry name" value="EAL"/>
    <property type="match status" value="1"/>
</dbReference>
<keyword evidence="1" id="KW-0812">Transmembrane</keyword>
<dbReference type="PROSITE" id="PS50112">
    <property type="entry name" value="PAS"/>
    <property type="match status" value="1"/>
</dbReference>
<feature type="transmembrane region" description="Helical" evidence="1">
    <location>
        <begin position="91"/>
        <end position="115"/>
    </location>
</feature>
<dbReference type="Gene3D" id="3.20.20.450">
    <property type="entry name" value="EAL domain"/>
    <property type="match status" value="1"/>
</dbReference>
<dbReference type="InterPro" id="IPR052155">
    <property type="entry name" value="Biofilm_reg_signaling"/>
</dbReference>
<accession>A0A1H0P185</accession>
<organism evidence="5 6">
    <name type="scientific">Klenkia soli</name>
    <dbReference type="NCBI Taxonomy" id="1052260"/>
    <lineage>
        <taxon>Bacteria</taxon>
        <taxon>Bacillati</taxon>
        <taxon>Actinomycetota</taxon>
        <taxon>Actinomycetes</taxon>
        <taxon>Geodermatophilales</taxon>
        <taxon>Geodermatophilaceae</taxon>
        <taxon>Klenkia</taxon>
    </lineage>
</organism>
<reference evidence="6" key="1">
    <citation type="submission" date="2016-10" db="EMBL/GenBank/DDBJ databases">
        <authorList>
            <person name="Varghese N."/>
            <person name="Submissions S."/>
        </authorList>
    </citation>
    <scope>NUCLEOTIDE SEQUENCE [LARGE SCALE GENOMIC DNA]</scope>
    <source>
        <strain evidence="6">DSM 45843</strain>
    </source>
</reference>
<feature type="transmembrane region" description="Helical" evidence="1">
    <location>
        <begin position="160"/>
        <end position="179"/>
    </location>
</feature>
<dbReference type="SUPFAM" id="SSF141868">
    <property type="entry name" value="EAL domain-like"/>
    <property type="match status" value="1"/>
</dbReference>
<evidence type="ECO:0000313" key="6">
    <source>
        <dbReference type="Proteomes" id="UP000199088"/>
    </source>
</evidence>
<dbReference type="RefSeq" id="WP_091246534.1">
    <property type="nucleotide sequence ID" value="NZ_FNIR01000009.1"/>
</dbReference>
<dbReference type="SUPFAM" id="SSF55785">
    <property type="entry name" value="PYP-like sensor domain (PAS domain)"/>
    <property type="match status" value="1"/>
</dbReference>
<dbReference type="Pfam" id="PF00563">
    <property type="entry name" value="EAL"/>
    <property type="match status" value="1"/>
</dbReference>
<feature type="transmembrane region" description="Helical" evidence="1">
    <location>
        <begin position="191"/>
        <end position="210"/>
    </location>
</feature>
<feature type="transmembrane region" description="Helical" evidence="1">
    <location>
        <begin position="259"/>
        <end position="279"/>
    </location>
</feature>
<feature type="transmembrane region" description="Helical" evidence="1">
    <location>
        <begin position="64"/>
        <end position="85"/>
    </location>
</feature>
<dbReference type="InterPro" id="IPR029787">
    <property type="entry name" value="Nucleotide_cyclase"/>
</dbReference>
<dbReference type="Pfam" id="PF00990">
    <property type="entry name" value="GGDEF"/>
    <property type="match status" value="1"/>
</dbReference>
<feature type="domain" description="PAS" evidence="2">
    <location>
        <begin position="321"/>
        <end position="385"/>
    </location>
</feature>
<feature type="transmembrane region" description="Helical" evidence="1">
    <location>
        <begin position="34"/>
        <end position="52"/>
    </location>
</feature>
<dbReference type="InterPro" id="IPR035919">
    <property type="entry name" value="EAL_sf"/>
</dbReference>
<dbReference type="CDD" id="cd01949">
    <property type="entry name" value="GGDEF"/>
    <property type="match status" value="1"/>
</dbReference>
<dbReference type="NCBIfam" id="TIGR00254">
    <property type="entry name" value="GGDEF"/>
    <property type="match status" value="1"/>
</dbReference>
<dbReference type="SUPFAM" id="SSF55073">
    <property type="entry name" value="Nucleotide cyclase"/>
    <property type="match status" value="1"/>
</dbReference>
<dbReference type="SMART" id="SM00052">
    <property type="entry name" value="EAL"/>
    <property type="match status" value="1"/>
</dbReference>
<keyword evidence="6" id="KW-1185">Reference proteome</keyword>
<dbReference type="InterPro" id="IPR001633">
    <property type="entry name" value="EAL_dom"/>
</dbReference>
<dbReference type="CDD" id="cd00130">
    <property type="entry name" value="PAS"/>
    <property type="match status" value="1"/>
</dbReference>
<protein>
    <submittedName>
        <fullName evidence="5">Diguanylate cyclase (GGDEF) domain-containing protein</fullName>
    </submittedName>
</protein>
<evidence type="ECO:0000256" key="1">
    <source>
        <dbReference type="SAM" id="Phobius"/>
    </source>
</evidence>
<feature type="domain" description="EAL" evidence="3">
    <location>
        <begin position="596"/>
        <end position="845"/>
    </location>
</feature>
<dbReference type="Pfam" id="PF00989">
    <property type="entry name" value="PAS"/>
    <property type="match status" value="1"/>
</dbReference>
<dbReference type="Proteomes" id="UP000199088">
    <property type="component" value="Unassembled WGS sequence"/>
</dbReference>
<evidence type="ECO:0000259" key="3">
    <source>
        <dbReference type="PROSITE" id="PS50883"/>
    </source>
</evidence>
<dbReference type="InterPro" id="IPR000160">
    <property type="entry name" value="GGDEF_dom"/>
</dbReference>
<dbReference type="AlphaFoldDB" id="A0A1H0P185"/>
<dbReference type="SMART" id="SM00091">
    <property type="entry name" value="PAS"/>
    <property type="match status" value="1"/>
</dbReference>
<dbReference type="PROSITE" id="PS50887">
    <property type="entry name" value="GGDEF"/>
    <property type="match status" value="1"/>
</dbReference>
<dbReference type="InterPro" id="IPR043128">
    <property type="entry name" value="Rev_trsase/Diguanyl_cyclase"/>
</dbReference>
<evidence type="ECO:0000259" key="2">
    <source>
        <dbReference type="PROSITE" id="PS50112"/>
    </source>
</evidence>
<feature type="domain" description="GGDEF" evidence="4">
    <location>
        <begin position="463"/>
        <end position="592"/>
    </location>
</feature>
<dbReference type="STRING" id="1052260.SAMN05660199_02929"/>
<dbReference type="PANTHER" id="PTHR44757:SF2">
    <property type="entry name" value="BIOFILM ARCHITECTURE MAINTENANCE PROTEIN MBAA"/>
    <property type="match status" value="1"/>
</dbReference>
<dbReference type="EMBL" id="FNIR01000009">
    <property type="protein sequence ID" value="SDO98506.1"/>
    <property type="molecule type" value="Genomic_DNA"/>
</dbReference>
<sequence length="853" mass="88592">MRGAVRTSALSVLVGLLALVPALALTPPSGTGFQPDNLLLGVLAGVGAVRGFRATRGMTGRTALTWRLMAGAGALFSLASLITGSGAAGSFGVAGVGDLLLVAVLCIPLLVCALLAGQVRTSGWSTLLVDAGTVVLALSVVADVFVLSAPGLTHPPTALVVGYTGYAVLAVGLAGALCTATTRELQGSATAVVGATVLIAAAVAMLAVGIDRPVLLWQALGDVACVLCFEAGVVAVLLSPRHPSAPDDVVARSPRVNPAGLLITVAATFGLPVALLVALARGQAIGPWSTFAVSAVVVLLLVRSTLRIRTSTRLVEDLVRNEEDFRDLVEGSTDGVVILDEDLRLRFASPAARGLLGLPAGPDGVDRGLLDLLLAEDRDEVARRLAEGGAATLHLRVPGTDRPTELEVTQPERRSHGRRVLHLRDVTVRLRRERELERMAYTDHLTRLPNRALLFQELAGPAAERCLLVVDLDGFKAVNDVAGHEAGDQLLVDVARRLRTVVRDQDVVCRLGGDEFAVVVEGTLTEAREAAQRVVDILALPHRTGGFTFAIGASVGLAEVHAGGSQLAFRQADTALRAAKRAGKGCVRVWADDADTGDAGGSVTTALATGQVVLRCSIAGQQDQPLRAVHVEAFWAHPSGALLPPAELWAAAGRQGAAAALQSWVLTEATRQLADLPELALLALDLPAGHVQADRLVDDVLGALAASGLPAARLSLALTEEAILTGTAELVPALHELRAHGVRLCLDDFGLGQTLYAHVARVPFTSVRIDVSALGGRGDTEQTTTVVRAIVASAEVLGLTTVAHGVDPGPLLDAVLACGVRMVRTRADLRHVPVERAREELGAPAADVRILTG</sequence>
<evidence type="ECO:0000313" key="5">
    <source>
        <dbReference type="EMBL" id="SDO98506.1"/>
    </source>
</evidence>
<dbReference type="PANTHER" id="PTHR44757">
    <property type="entry name" value="DIGUANYLATE CYCLASE DGCP"/>
    <property type="match status" value="1"/>
</dbReference>
<proteinExistence type="predicted"/>
<dbReference type="Gene3D" id="3.30.70.270">
    <property type="match status" value="1"/>
</dbReference>
<dbReference type="Gene3D" id="3.30.450.20">
    <property type="entry name" value="PAS domain"/>
    <property type="match status" value="1"/>
</dbReference>